<proteinExistence type="predicted"/>
<protein>
    <submittedName>
        <fullName evidence="1">Uncharacterized protein</fullName>
    </submittedName>
</protein>
<dbReference type="AlphaFoldDB" id="A0A1W6LDG4"/>
<organism evidence="1 2">
    <name type="scientific">Piscinibacter gummiphilus</name>
    <dbReference type="NCBI Taxonomy" id="946333"/>
    <lineage>
        <taxon>Bacteria</taxon>
        <taxon>Pseudomonadati</taxon>
        <taxon>Pseudomonadota</taxon>
        <taxon>Betaproteobacteria</taxon>
        <taxon>Burkholderiales</taxon>
        <taxon>Sphaerotilaceae</taxon>
        <taxon>Piscinibacter</taxon>
    </lineage>
</organism>
<evidence type="ECO:0000313" key="2">
    <source>
        <dbReference type="Proteomes" id="UP000193427"/>
    </source>
</evidence>
<reference evidence="1 2" key="1">
    <citation type="submission" date="2016-04" db="EMBL/GenBank/DDBJ databases">
        <title>Complete genome sequence of natural rubber-degrading, novel Gram-negative bacterium, Rhizobacter gummiphilus strain NS21.</title>
        <authorList>
            <person name="Tabata M."/>
            <person name="Kasai D."/>
            <person name="Fukuda M."/>
        </authorList>
    </citation>
    <scope>NUCLEOTIDE SEQUENCE [LARGE SCALE GENOMIC DNA]</scope>
    <source>
        <strain evidence="1 2">NS21</strain>
    </source>
</reference>
<dbReference type="KEGG" id="rgu:A4W93_21625"/>
<keyword evidence="2" id="KW-1185">Reference proteome</keyword>
<gene>
    <name evidence="1" type="ORF">A4W93_21625</name>
</gene>
<sequence length="131" mass="13522">MGAASGSGLTVIKVLAVAAVFGALLGAKTVAEANFSLQATVLAKRHLQTGRTAETDPSFAEALAVLALVATEREVPGSLQQSEQAARTTRLWGCLLLGVSITGLLGLAWLHVRRGAAGSTARRRRSVSANE</sequence>
<dbReference type="RefSeq" id="WP_085752588.1">
    <property type="nucleotide sequence ID" value="NZ_BSPR01000006.1"/>
</dbReference>
<dbReference type="STRING" id="946333.A4W93_21625"/>
<dbReference type="Proteomes" id="UP000193427">
    <property type="component" value="Chromosome"/>
</dbReference>
<evidence type="ECO:0000313" key="1">
    <source>
        <dbReference type="EMBL" id="ARN22290.1"/>
    </source>
</evidence>
<name>A0A1W6LDG4_9BURK</name>
<accession>A0A1W6LDG4</accession>
<dbReference type="EMBL" id="CP015118">
    <property type="protein sequence ID" value="ARN22290.1"/>
    <property type="molecule type" value="Genomic_DNA"/>
</dbReference>